<dbReference type="Pfam" id="PF10433">
    <property type="entry name" value="Beta-prop_RSE1_1st"/>
    <property type="match status" value="1"/>
</dbReference>
<sequence>MKALNDDNIFLYNLTLQKQSNYVHSCIGNFIDINSDIDSSKELKLMQDVKKKKVKELQLCIATETHIELYDVSEGTLNLCITIPIFATITAMDSFVIPKAPYSFLAITSDSGVLTIARFIRESGIIKLKTDLNEPLSRTGLRRLSPISYLNIEPYGRCLMVSAMERSKLCFLLDYEDNKIKISSPLEINRSGMIMMGGTSCDVRYDNPCFATIEIDTSRNNDFHLVFYVLDLGLNHIIKKSDYKIRKGANYIMSLPELSKYNIRTKINDQHSGIGDLDDDINPFVLLGYEGFILIKDLRGNYSLKVQIPKSGGQFSTKIIAHSIQTLKKEFFILLQSNYGDLFKLTIIPDENDRNRPVASISYFDTIYQAEKMHILKNGYLFSNSEFGDNYLFQFESLGEGETLSTSKSSEVSKQFERSETLENLRIESTQKNANPIISSCITNDCPLTIMVRSENNLKLYKSGVNFNTMISTNLPSSPGKLWSIRLNCNVYHKLLFLGFQKSLTILEVDDDSIEELRIDKNPFNLNKDLTIFVGAIGERSIIQVCENEVRQIVYDKDQQTYVSKLDWYPPAGIRIVCASSTKSQLVLALSNCEIVYFEIEVDSQNDSLNELQSRADMGDLITSISLSNTNRSEYLAVGLKNSLVKILSLSLNDTETFFEVVSIQAVMSSVSDIRIIQGLDMELHVGLKDGVYLRSKLSVTDGQIYDIRTKYMGPEPVLFYIISNTDLTMKSTEADNDDGEEESDEEENVGAVIRENKRTPLVLIKSTRTWVSYEYKSLFYIKPLLLENSLSLSLVTEFRTENMKFNGCCAINSKGSLIIGKVLDFCNEEKWFNLDEQVLTSASNISNDPQRNIEASDLSQKNEGLNDRVDKHNDDHNGGKLEDREEDGEEEGEEEEEEEEEEIRKLGERSLINRKILKLAMNNETIVTISNLTALNGCSISLVKNDKVLQNDTTKQNIEVLNEICCLSAVCYEDSRHDPKLIISAKNGTIYTFSLLFSDSRKSSTASYSLDLLHKTLVDDQVCAMLILKDLILVPIFGNLILYSIGKKRLLRSGKCMTPPSLTKVTALSSWNDERIAVGDIHESVMIFDYNSDSKTLKPIADDITKRDVISIEFLDSRTVIGSDKYSNIWTLRIDLEDDQKVLDNVENPMLIASENSSMISKLPNVMECPFKLKLTNHFYLNDIVTDIHIVESAHISDRPVIFYTCLQGTIGCLVPLLTKAQVTTLNAIKNEMSNIDYTFYSIQEDIGNDKKNYIEDKGKAREENETIINTNNTTTPEGAYSIVNRNHSKYRSYYAPVKNIIDGDLCERFLYLNSNERLEICKNLKDTKPEDIIRQINEMRTSYM</sequence>
<dbReference type="InterPro" id="IPR004871">
    <property type="entry name" value="RSE1/DDB1/CPSF1_C"/>
</dbReference>
<evidence type="ECO:0008006" key="10">
    <source>
        <dbReference type="Google" id="ProtNLM"/>
    </source>
</evidence>
<evidence type="ECO:0000256" key="2">
    <source>
        <dbReference type="ARBA" id="ARBA00022664"/>
    </source>
</evidence>
<dbReference type="GO" id="GO:0030620">
    <property type="term" value="F:U2 snRNA binding"/>
    <property type="evidence" value="ECO:0007669"/>
    <property type="project" value="EnsemblFungi"/>
</dbReference>
<name>A7TN11_VANPO</name>
<keyword evidence="9" id="KW-1185">Reference proteome</keyword>
<dbReference type="GO" id="GO:0000974">
    <property type="term" value="C:Prp19 complex"/>
    <property type="evidence" value="ECO:0007669"/>
    <property type="project" value="EnsemblFungi"/>
</dbReference>
<keyword evidence="3" id="KW-0539">Nucleus</keyword>
<keyword evidence="2" id="KW-0507">mRNA processing</keyword>
<evidence type="ECO:0000313" key="8">
    <source>
        <dbReference type="EMBL" id="EDO16317.1"/>
    </source>
</evidence>
<dbReference type="GO" id="GO:0000245">
    <property type="term" value="P:spliceosomal complex assembly"/>
    <property type="evidence" value="ECO:0007669"/>
    <property type="project" value="EnsemblFungi"/>
</dbReference>
<dbReference type="SUPFAM" id="SSF50978">
    <property type="entry name" value="WD40 repeat-like"/>
    <property type="match status" value="1"/>
</dbReference>
<proteinExistence type="predicted"/>
<evidence type="ECO:0000256" key="1">
    <source>
        <dbReference type="ARBA" id="ARBA00004123"/>
    </source>
</evidence>
<dbReference type="EMBL" id="DS480427">
    <property type="protein sequence ID" value="EDO16317.1"/>
    <property type="molecule type" value="Genomic_DNA"/>
</dbReference>
<dbReference type="GO" id="GO:0071004">
    <property type="term" value="C:U2-type prespliceosome"/>
    <property type="evidence" value="ECO:0007669"/>
    <property type="project" value="EnsemblFungi"/>
</dbReference>
<feature type="domain" description="RSE1/DDB1/CPSF1 second beta-propeller" evidence="7">
    <location>
        <begin position="470"/>
        <end position="822"/>
    </location>
</feature>
<dbReference type="InterPro" id="IPR050358">
    <property type="entry name" value="RSE1/DDB1/CFT1"/>
</dbReference>
<dbReference type="Pfam" id="PF23726">
    <property type="entry name" value="Beta-prop_RSE1_2nd"/>
    <property type="match status" value="1"/>
</dbReference>
<dbReference type="KEGG" id="vpo:Kpol_1059p7"/>
<dbReference type="Pfam" id="PF03178">
    <property type="entry name" value="CPSF_A"/>
    <property type="match status" value="1"/>
</dbReference>
<dbReference type="InterPro" id="IPR015943">
    <property type="entry name" value="WD40/YVTN_repeat-like_dom_sf"/>
</dbReference>
<dbReference type="OMA" id="IANDICT"/>
<dbReference type="InterPro" id="IPR036322">
    <property type="entry name" value="WD40_repeat_dom_sf"/>
</dbReference>
<evidence type="ECO:0000256" key="4">
    <source>
        <dbReference type="SAM" id="MobiDB-lite"/>
    </source>
</evidence>
<feature type="compositionally biased region" description="Basic and acidic residues" evidence="4">
    <location>
        <begin position="865"/>
        <end position="884"/>
    </location>
</feature>
<protein>
    <recommendedName>
        <fullName evidence="10">Pre-mRNA-splicing factor RSE1</fullName>
    </recommendedName>
</protein>
<dbReference type="RefSeq" id="XP_001644175.1">
    <property type="nucleotide sequence ID" value="XM_001644125.1"/>
</dbReference>
<evidence type="ECO:0000259" key="5">
    <source>
        <dbReference type="Pfam" id="PF03178"/>
    </source>
</evidence>
<dbReference type="STRING" id="436907.A7TN11"/>
<dbReference type="eggNOG" id="KOG1898">
    <property type="taxonomic scope" value="Eukaryota"/>
</dbReference>
<evidence type="ECO:0000313" key="9">
    <source>
        <dbReference type="Proteomes" id="UP000000267"/>
    </source>
</evidence>
<dbReference type="HOGENOM" id="CLU_003246_0_1_1"/>
<feature type="region of interest" description="Disordered" evidence="4">
    <location>
        <begin position="846"/>
        <end position="905"/>
    </location>
</feature>
<dbReference type="FunCoup" id="A7TN11">
    <property type="interactions" value="1401"/>
</dbReference>
<dbReference type="Proteomes" id="UP000000267">
    <property type="component" value="Unassembled WGS sequence"/>
</dbReference>
<feature type="domain" description="RSE1/DDB1/CPSF1 first beta-propeller" evidence="6">
    <location>
        <begin position="55"/>
        <end position="406"/>
    </location>
</feature>
<accession>A7TN11</accession>
<dbReference type="PhylomeDB" id="A7TN11"/>
<comment type="subcellular location">
    <subcellularLocation>
        <location evidence="1">Nucleus</location>
    </subcellularLocation>
</comment>
<dbReference type="InterPro" id="IPR058543">
    <property type="entry name" value="Beta-prop_RSE1/DDB1/CPSF1_2nd"/>
</dbReference>
<evidence type="ECO:0000256" key="3">
    <source>
        <dbReference type="ARBA" id="ARBA00023242"/>
    </source>
</evidence>
<dbReference type="InParanoid" id="A7TN11"/>
<feature type="domain" description="RSE1/DDB1/CPSF1 C-terminal" evidence="5">
    <location>
        <begin position="986"/>
        <end position="1312"/>
    </location>
</feature>
<dbReference type="Gene3D" id="2.130.10.10">
    <property type="entry name" value="YVTN repeat-like/Quinoprotein amine dehydrogenase"/>
    <property type="match status" value="3"/>
</dbReference>
<dbReference type="GeneID" id="5544454"/>
<dbReference type="GO" id="GO:0005686">
    <property type="term" value="C:U2 snRNP"/>
    <property type="evidence" value="ECO:0007669"/>
    <property type="project" value="EnsemblFungi"/>
</dbReference>
<gene>
    <name evidence="8" type="ORF">Kpol_1059p7</name>
</gene>
<reference evidence="8 9" key="1">
    <citation type="journal article" date="2007" name="Proc. Natl. Acad. Sci. U.S.A.">
        <title>Independent sorting-out of thousands of duplicated gene pairs in two yeast species descended from a whole-genome duplication.</title>
        <authorList>
            <person name="Scannell D.R."/>
            <person name="Frank A.C."/>
            <person name="Conant G.C."/>
            <person name="Byrne K.P."/>
            <person name="Woolfit M."/>
            <person name="Wolfe K.H."/>
        </authorList>
    </citation>
    <scope>NUCLEOTIDE SEQUENCE [LARGE SCALE GENOMIC DNA]</scope>
    <source>
        <strain evidence="9">ATCC 22028 / DSM 70294 / BCRC 21397 / CBS 2163 / NBRC 10782 / NRRL Y-8283 / UCD 57-17</strain>
    </source>
</reference>
<dbReference type="OrthoDB" id="436637at2759"/>
<evidence type="ECO:0000259" key="7">
    <source>
        <dbReference type="Pfam" id="PF23726"/>
    </source>
</evidence>
<evidence type="ECO:0000259" key="6">
    <source>
        <dbReference type="Pfam" id="PF10433"/>
    </source>
</evidence>
<feature type="compositionally biased region" description="Acidic residues" evidence="4">
    <location>
        <begin position="885"/>
        <end position="902"/>
    </location>
</feature>
<organism evidence="9">
    <name type="scientific">Vanderwaltozyma polyspora (strain ATCC 22028 / DSM 70294 / BCRC 21397 / CBS 2163 / NBRC 10782 / NRRL Y-8283 / UCD 57-17)</name>
    <name type="common">Kluyveromyces polysporus</name>
    <dbReference type="NCBI Taxonomy" id="436907"/>
    <lineage>
        <taxon>Eukaryota</taxon>
        <taxon>Fungi</taxon>
        <taxon>Dikarya</taxon>
        <taxon>Ascomycota</taxon>
        <taxon>Saccharomycotina</taxon>
        <taxon>Saccharomycetes</taxon>
        <taxon>Saccharomycetales</taxon>
        <taxon>Saccharomycetaceae</taxon>
        <taxon>Vanderwaltozyma</taxon>
    </lineage>
</organism>
<dbReference type="InterPro" id="IPR018846">
    <property type="entry name" value="Beta-prop_RSE1/DDB1/CPSF1_1st"/>
</dbReference>
<dbReference type="PANTHER" id="PTHR10644">
    <property type="entry name" value="DNA REPAIR/RNA PROCESSING CPSF FAMILY"/>
    <property type="match status" value="1"/>
</dbReference>